<name>A0AAI8YIW9_9PEZI</name>
<reference evidence="2" key="1">
    <citation type="submission" date="2023-10" db="EMBL/GenBank/DDBJ databases">
        <authorList>
            <person name="Hackl T."/>
        </authorList>
    </citation>
    <scope>NUCLEOTIDE SEQUENCE</scope>
</reference>
<dbReference type="Proteomes" id="UP001295740">
    <property type="component" value="Unassembled WGS sequence"/>
</dbReference>
<dbReference type="AlphaFoldDB" id="A0AAI8YIW9"/>
<evidence type="ECO:0000313" key="3">
    <source>
        <dbReference type="Proteomes" id="UP001295740"/>
    </source>
</evidence>
<feature type="region of interest" description="Disordered" evidence="1">
    <location>
        <begin position="1"/>
        <end position="62"/>
    </location>
</feature>
<organism evidence="2 3">
    <name type="scientific">Anthostomella pinea</name>
    <dbReference type="NCBI Taxonomy" id="933095"/>
    <lineage>
        <taxon>Eukaryota</taxon>
        <taxon>Fungi</taxon>
        <taxon>Dikarya</taxon>
        <taxon>Ascomycota</taxon>
        <taxon>Pezizomycotina</taxon>
        <taxon>Sordariomycetes</taxon>
        <taxon>Xylariomycetidae</taxon>
        <taxon>Xylariales</taxon>
        <taxon>Xylariaceae</taxon>
        <taxon>Anthostomella</taxon>
    </lineage>
</organism>
<evidence type="ECO:0000313" key="2">
    <source>
        <dbReference type="EMBL" id="CAJ2508941.1"/>
    </source>
</evidence>
<accession>A0AAI8YIW9</accession>
<comment type="caution">
    <text evidence="2">The sequence shown here is derived from an EMBL/GenBank/DDBJ whole genome shotgun (WGS) entry which is preliminary data.</text>
</comment>
<feature type="region of interest" description="Disordered" evidence="1">
    <location>
        <begin position="105"/>
        <end position="162"/>
    </location>
</feature>
<gene>
    <name evidence="2" type="ORF">KHLLAP_LOCUS9409</name>
</gene>
<sequence>MDDDWQEAAFSSRHVHNRVGRSSGGRTERQAAFDVRKAFGTYGHGGASDEEAPTRRSASASQLEIYRLTPSGQGLVGEIRLRGAIEATVVLAGSRKTLRDVVGEMEVPPTSTSSPDASGQEEQGEGEGEESSEEAAESAEDREDSEDVSAEASQQRRSRTFEKNSFRSPKFWLQWRGQVTRPGTSDVVNGDGVGYLVFAGNDCCKFQATISCRVLGWDNVSFGGRKDASRSERDVPVVWAYASPRGLLDDQPSSAW</sequence>
<keyword evidence="3" id="KW-1185">Reference proteome</keyword>
<feature type="compositionally biased region" description="Acidic residues" evidence="1">
    <location>
        <begin position="122"/>
        <end position="149"/>
    </location>
</feature>
<protein>
    <submittedName>
        <fullName evidence="2">Uu.00g139670.m01.CDS01</fullName>
    </submittedName>
</protein>
<proteinExistence type="predicted"/>
<feature type="compositionally biased region" description="Basic and acidic residues" evidence="1">
    <location>
        <begin position="26"/>
        <end position="37"/>
    </location>
</feature>
<dbReference type="EMBL" id="CAUWAG010000012">
    <property type="protein sequence ID" value="CAJ2508941.1"/>
    <property type="molecule type" value="Genomic_DNA"/>
</dbReference>
<evidence type="ECO:0000256" key="1">
    <source>
        <dbReference type="SAM" id="MobiDB-lite"/>
    </source>
</evidence>